<keyword evidence="1" id="KW-0812">Transmembrane</keyword>
<evidence type="ECO:0000256" key="1">
    <source>
        <dbReference type="SAM" id="Phobius"/>
    </source>
</evidence>
<dbReference type="EMBL" id="BMJS01000016">
    <property type="protein sequence ID" value="GGF99179.1"/>
    <property type="molecule type" value="Genomic_DNA"/>
</dbReference>
<name>A0A8J3E9F2_9GAMM</name>
<comment type="caution">
    <text evidence="2">The sequence shown here is derived from an EMBL/GenBank/DDBJ whole genome shotgun (WGS) entry which is preliminary data.</text>
</comment>
<dbReference type="Proteomes" id="UP000636949">
    <property type="component" value="Unassembled WGS sequence"/>
</dbReference>
<evidence type="ECO:0000313" key="2">
    <source>
        <dbReference type="EMBL" id="GGF99179.1"/>
    </source>
</evidence>
<proteinExistence type="predicted"/>
<reference evidence="2" key="2">
    <citation type="submission" date="2020-09" db="EMBL/GenBank/DDBJ databases">
        <authorList>
            <person name="Sun Q."/>
            <person name="Zhou Y."/>
        </authorList>
    </citation>
    <scope>NUCLEOTIDE SEQUENCE</scope>
    <source>
        <strain evidence="2">CGMCC 1.15758</strain>
    </source>
</reference>
<dbReference type="InterPro" id="IPR011250">
    <property type="entry name" value="OMP/PagP_B-barrel"/>
</dbReference>
<gene>
    <name evidence="2" type="ORF">GCM10010995_15560</name>
</gene>
<feature type="transmembrane region" description="Helical" evidence="1">
    <location>
        <begin position="24"/>
        <end position="41"/>
    </location>
</feature>
<evidence type="ECO:0000313" key="3">
    <source>
        <dbReference type="Proteomes" id="UP000636949"/>
    </source>
</evidence>
<organism evidence="2 3">
    <name type="scientific">Cysteiniphilum litorale</name>
    <dbReference type="NCBI Taxonomy" id="2056700"/>
    <lineage>
        <taxon>Bacteria</taxon>
        <taxon>Pseudomonadati</taxon>
        <taxon>Pseudomonadota</taxon>
        <taxon>Gammaproteobacteria</taxon>
        <taxon>Thiotrichales</taxon>
        <taxon>Fastidiosibacteraceae</taxon>
        <taxon>Cysteiniphilum</taxon>
    </lineage>
</organism>
<sequence>MCIHHICTSHQINRINKKVSKPFLIVRNLLFVVTSLSYFAFTTSFASSFVTRLDATSYWRVDGGTRLLNSPDHTSAHSSVPVVVGVALGQRLPLNERFYLGGEIDAQYLGFDRFTYQGEQISQQLFQLTGFGTLTGFVNPHVEFHGKLGVASQLNFNQSTDYGFGIAASVGTGIYINPLMQITFDVQHTFGGANAYPYGHGTLVNTAFTVGLQCFF</sequence>
<dbReference type="RefSeq" id="WP_117003143.1">
    <property type="nucleotide sequence ID" value="NZ_BMJS01000016.1"/>
</dbReference>
<keyword evidence="1" id="KW-1133">Transmembrane helix</keyword>
<dbReference type="SUPFAM" id="SSF56925">
    <property type="entry name" value="OMPA-like"/>
    <property type="match status" value="1"/>
</dbReference>
<reference evidence="2" key="1">
    <citation type="journal article" date="2014" name="Int. J. Syst. Evol. Microbiol.">
        <title>Complete genome sequence of Corynebacterium casei LMG S-19264T (=DSM 44701T), isolated from a smear-ripened cheese.</title>
        <authorList>
            <consortium name="US DOE Joint Genome Institute (JGI-PGF)"/>
            <person name="Walter F."/>
            <person name="Albersmeier A."/>
            <person name="Kalinowski J."/>
            <person name="Ruckert C."/>
        </authorList>
    </citation>
    <scope>NUCLEOTIDE SEQUENCE</scope>
    <source>
        <strain evidence="2">CGMCC 1.15758</strain>
    </source>
</reference>
<protein>
    <recommendedName>
        <fullName evidence="4">Outer membrane protein beta-barrel domain-containing protein</fullName>
    </recommendedName>
</protein>
<dbReference type="AlphaFoldDB" id="A0A8J3E9F2"/>
<keyword evidence="1" id="KW-0472">Membrane</keyword>
<keyword evidence="3" id="KW-1185">Reference proteome</keyword>
<evidence type="ECO:0008006" key="4">
    <source>
        <dbReference type="Google" id="ProtNLM"/>
    </source>
</evidence>
<accession>A0A8J3E9F2</accession>